<feature type="compositionally biased region" description="Polar residues" evidence="1">
    <location>
        <begin position="9"/>
        <end position="23"/>
    </location>
</feature>
<gene>
    <name evidence="2" type="ORF">BU16DRAFT_282302</name>
</gene>
<organism evidence="2 3">
    <name type="scientific">Lophium mytilinum</name>
    <dbReference type="NCBI Taxonomy" id="390894"/>
    <lineage>
        <taxon>Eukaryota</taxon>
        <taxon>Fungi</taxon>
        <taxon>Dikarya</taxon>
        <taxon>Ascomycota</taxon>
        <taxon>Pezizomycotina</taxon>
        <taxon>Dothideomycetes</taxon>
        <taxon>Pleosporomycetidae</taxon>
        <taxon>Mytilinidiales</taxon>
        <taxon>Mytilinidiaceae</taxon>
        <taxon>Lophium</taxon>
    </lineage>
</organism>
<dbReference type="EMBL" id="MU004184">
    <property type="protein sequence ID" value="KAF2499750.1"/>
    <property type="molecule type" value="Genomic_DNA"/>
</dbReference>
<keyword evidence="3" id="KW-1185">Reference proteome</keyword>
<protein>
    <submittedName>
        <fullName evidence="2">Uncharacterized protein</fullName>
    </submittedName>
</protein>
<evidence type="ECO:0000256" key="1">
    <source>
        <dbReference type="SAM" id="MobiDB-lite"/>
    </source>
</evidence>
<dbReference type="OrthoDB" id="289721at2759"/>
<feature type="region of interest" description="Disordered" evidence="1">
    <location>
        <begin position="58"/>
        <end position="77"/>
    </location>
</feature>
<reference evidence="2" key="1">
    <citation type="journal article" date="2020" name="Stud. Mycol.">
        <title>101 Dothideomycetes genomes: a test case for predicting lifestyles and emergence of pathogens.</title>
        <authorList>
            <person name="Haridas S."/>
            <person name="Albert R."/>
            <person name="Binder M."/>
            <person name="Bloem J."/>
            <person name="Labutti K."/>
            <person name="Salamov A."/>
            <person name="Andreopoulos B."/>
            <person name="Baker S."/>
            <person name="Barry K."/>
            <person name="Bills G."/>
            <person name="Bluhm B."/>
            <person name="Cannon C."/>
            <person name="Castanera R."/>
            <person name="Culley D."/>
            <person name="Daum C."/>
            <person name="Ezra D."/>
            <person name="Gonzalez J."/>
            <person name="Henrissat B."/>
            <person name="Kuo A."/>
            <person name="Liang C."/>
            <person name="Lipzen A."/>
            <person name="Lutzoni F."/>
            <person name="Magnuson J."/>
            <person name="Mondo S."/>
            <person name="Nolan M."/>
            <person name="Ohm R."/>
            <person name="Pangilinan J."/>
            <person name="Park H.-J."/>
            <person name="Ramirez L."/>
            <person name="Alfaro M."/>
            <person name="Sun H."/>
            <person name="Tritt A."/>
            <person name="Yoshinaga Y."/>
            <person name="Zwiers L.-H."/>
            <person name="Turgeon B."/>
            <person name="Goodwin S."/>
            <person name="Spatafora J."/>
            <person name="Crous P."/>
            <person name="Grigoriev I."/>
        </authorList>
    </citation>
    <scope>NUCLEOTIDE SEQUENCE</scope>
    <source>
        <strain evidence="2">CBS 269.34</strain>
    </source>
</reference>
<sequence length="173" mass="18999">MKRKRSHGQPVTSPAPSSQSALATPQGVVHPVLQRLYPQLQTLRQYLLSRLPASSKKRRRRIEQLGQSPDPNPSPDEDAALGLLLDATLVGLPKAGQSEFDKDAIARDIESFSQQLPESTLFLSSNPGHFLQPEVCFFSLIGLLHIVLVHEARMISIPKQACCLTSALEPPAY</sequence>
<accession>A0A6A6R7A9</accession>
<proteinExistence type="predicted"/>
<name>A0A6A6R7A9_9PEZI</name>
<dbReference type="AlphaFoldDB" id="A0A6A6R7A9"/>
<evidence type="ECO:0000313" key="3">
    <source>
        <dbReference type="Proteomes" id="UP000799750"/>
    </source>
</evidence>
<feature type="region of interest" description="Disordered" evidence="1">
    <location>
        <begin position="1"/>
        <end position="26"/>
    </location>
</feature>
<evidence type="ECO:0000313" key="2">
    <source>
        <dbReference type="EMBL" id="KAF2499750.1"/>
    </source>
</evidence>
<dbReference type="Proteomes" id="UP000799750">
    <property type="component" value="Unassembled WGS sequence"/>
</dbReference>